<dbReference type="InterPro" id="IPR014710">
    <property type="entry name" value="RmlC-like_jellyroll"/>
</dbReference>
<dbReference type="PANTHER" id="PTHR36440:SF1">
    <property type="entry name" value="PUTATIVE (AFU_ORTHOLOGUE AFUA_8G07350)-RELATED"/>
    <property type="match status" value="1"/>
</dbReference>
<evidence type="ECO:0000313" key="3">
    <source>
        <dbReference type="Proteomes" id="UP000550260"/>
    </source>
</evidence>
<dbReference type="Pfam" id="PF07883">
    <property type="entry name" value="Cupin_2"/>
    <property type="match status" value="1"/>
</dbReference>
<dbReference type="InterPro" id="IPR011051">
    <property type="entry name" value="RmlC_Cupin_sf"/>
</dbReference>
<dbReference type="Proteomes" id="UP000550260">
    <property type="component" value="Unassembled WGS sequence"/>
</dbReference>
<dbReference type="Gene3D" id="2.60.120.10">
    <property type="entry name" value="Jelly Rolls"/>
    <property type="match status" value="1"/>
</dbReference>
<sequence>MTVTVTAPDAAENLDRAGGRGMRLLHDSAATGGALSVLLCEAPPAEPGPPLHVHPGSDETFVVLEGALLLHVQGKTHTVEAGGSMFVPRGTVHTFATGTGRAARFVVIHTPGGFEQMHRDVHAAEAEAGRALAPEEIIAIARRHDWELAGPPLLPTGELAPRAGGPR</sequence>
<protein>
    <submittedName>
        <fullName evidence="2">Cupin domain-containing protein</fullName>
    </submittedName>
</protein>
<evidence type="ECO:0000259" key="1">
    <source>
        <dbReference type="Pfam" id="PF07883"/>
    </source>
</evidence>
<dbReference type="EMBL" id="JACJHR010000005">
    <property type="protein sequence ID" value="MBB2498507.1"/>
    <property type="molecule type" value="Genomic_DNA"/>
</dbReference>
<organism evidence="2 3">
    <name type="scientific">Amycolatopsis echigonensis</name>
    <dbReference type="NCBI Taxonomy" id="2576905"/>
    <lineage>
        <taxon>Bacteria</taxon>
        <taxon>Bacillati</taxon>
        <taxon>Actinomycetota</taxon>
        <taxon>Actinomycetes</taxon>
        <taxon>Pseudonocardiales</taxon>
        <taxon>Pseudonocardiaceae</taxon>
        <taxon>Amycolatopsis</taxon>
    </lineage>
</organism>
<evidence type="ECO:0000313" key="2">
    <source>
        <dbReference type="EMBL" id="MBB2498507.1"/>
    </source>
</evidence>
<dbReference type="AlphaFoldDB" id="A0A8E1VUH4"/>
<feature type="domain" description="Cupin type-2" evidence="1">
    <location>
        <begin position="39"/>
        <end position="108"/>
    </location>
</feature>
<gene>
    <name evidence="2" type="ORF">H5411_05075</name>
</gene>
<proteinExistence type="predicted"/>
<reference evidence="2 3" key="1">
    <citation type="submission" date="2020-08" db="EMBL/GenBank/DDBJ databases">
        <title>Amycolatopsis echigonensis JCM 21831.</title>
        <authorList>
            <person name="Tedsree N."/>
            <person name="Kuncharoen N."/>
            <person name="Likhitwitayawuid K."/>
            <person name="Tanasupawat S."/>
        </authorList>
    </citation>
    <scope>NUCLEOTIDE SEQUENCE [LARGE SCALE GENOMIC DNA]</scope>
    <source>
        <strain evidence="2 3">JCM 21831</strain>
    </source>
</reference>
<dbReference type="SUPFAM" id="SSF51182">
    <property type="entry name" value="RmlC-like cupins"/>
    <property type="match status" value="1"/>
</dbReference>
<comment type="caution">
    <text evidence="2">The sequence shown here is derived from an EMBL/GenBank/DDBJ whole genome shotgun (WGS) entry which is preliminary data.</text>
</comment>
<dbReference type="InterPro" id="IPR053146">
    <property type="entry name" value="QDO-like"/>
</dbReference>
<dbReference type="RefSeq" id="WP_183123056.1">
    <property type="nucleotide sequence ID" value="NZ_JACJHR010000005.1"/>
</dbReference>
<dbReference type="PANTHER" id="PTHR36440">
    <property type="entry name" value="PUTATIVE (AFU_ORTHOLOGUE AFUA_8G07350)-RELATED"/>
    <property type="match status" value="1"/>
</dbReference>
<name>A0A8E1VUH4_9PSEU</name>
<accession>A0A8E1VUH4</accession>
<dbReference type="InterPro" id="IPR013096">
    <property type="entry name" value="Cupin_2"/>
</dbReference>